<protein>
    <submittedName>
        <fullName evidence="2">Uncharacterized protein</fullName>
    </submittedName>
</protein>
<keyword evidence="3" id="KW-1185">Reference proteome</keyword>
<proteinExistence type="predicted"/>
<dbReference type="AlphaFoldDB" id="A0A8T1VIZ8"/>
<feature type="region of interest" description="Disordered" evidence="1">
    <location>
        <begin position="1"/>
        <end position="22"/>
    </location>
</feature>
<dbReference type="EMBL" id="JAGDFM010000255">
    <property type="protein sequence ID" value="KAG7381237.1"/>
    <property type="molecule type" value="Genomic_DNA"/>
</dbReference>
<feature type="compositionally biased region" description="Low complexity" evidence="1">
    <location>
        <begin position="109"/>
        <end position="118"/>
    </location>
</feature>
<accession>A0A8T1VIZ8</accession>
<dbReference type="OrthoDB" id="165708at2759"/>
<dbReference type="Proteomes" id="UP000694044">
    <property type="component" value="Unassembled WGS sequence"/>
</dbReference>
<evidence type="ECO:0000256" key="1">
    <source>
        <dbReference type="SAM" id="MobiDB-lite"/>
    </source>
</evidence>
<evidence type="ECO:0000313" key="2">
    <source>
        <dbReference type="EMBL" id="KAG7381237.1"/>
    </source>
</evidence>
<evidence type="ECO:0000313" key="3">
    <source>
        <dbReference type="Proteomes" id="UP000694044"/>
    </source>
</evidence>
<sequence>MSPTTEKMDANQDQAPTNIRSDDDAVSVASIAVDGVAKLLEMVAELKGDVGARLHRLESRLVDDDQGSIVSSGSSTFRAYAEAHSGIGRRMTIASLEDEVMPAPARQHAAGAAVAEDASGQQAQAPAQRLGGNGGGHRAIRWQGAL</sequence>
<gene>
    <name evidence="2" type="ORF">PHYPSEUDO_006281</name>
</gene>
<name>A0A8T1VIZ8_9STRA</name>
<feature type="region of interest" description="Disordered" evidence="1">
    <location>
        <begin position="109"/>
        <end position="136"/>
    </location>
</feature>
<reference evidence="2" key="1">
    <citation type="submission" date="2021-02" db="EMBL/GenBank/DDBJ databases">
        <authorList>
            <person name="Palmer J.M."/>
        </authorList>
    </citation>
    <scope>NUCLEOTIDE SEQUENCE</scope>
    <source>
        <strain evidence="2">SCRP734</strain>
    </source>
</reference>
<comment type="caution">
    <text evidence="2">The sequence shown here is derived from an EMBL/GenBank/DDBJ whole genome shotgun (WGS) entry which is preliminary data.</text>
</comment>
<feature type="compositionally biased region" description="Basic and acidic residues" evidence="1">
    <location>
        <begin position="1"/>
        <end position="10"/>
    </location>
</feature>
<organism evidence="2 3">
    <name type="scientific">Phytophthora pseudosyringae</name>
    <dbReference type="NCBI Taxonomy" id="221518"/>
    <lineage>
        <taxon>Eukaryota</taxon>
        <taxon>Sar</taxon>
        <taxon>Stramenopiles</taxon>
        <taxon>Oomycota</taxon>
        <taxon>Peronosporomycetes</taxon>
        <taxon>Peronosporales</taxon>
        <taxon>Peronosporaceae</taxon>
        <taxon>Phytophthora</taxon>
    </lineage>
</organism>